<dbReference type="InterPro" id="IPR013986">
    <property type="entry name" value="DExx_box_DNA_helicase_dom_sf"/>
</dbReference>
<dbReference type="GO" id="GO:0005524">
    <property type="term" value="F:ATP binding"/>
    <property type="evidence" value="ECO:0007669"/>
    <property type="project" value="UniProtKB-KW"/>
</dbReference>
<keyword evidence="9" id="KW-0234">DNA repair</keyword>
<evidence type="ECO:0000259" key="10">
    <source>
        <dbReference type="Pfam" id="PF17946"/>
    </source>
</evidence>
<dbReference type="Gene3D" id="3.40.50.10930">
    <property type="match status" value="1"/>
</dbReference>
<dbReference type="InterPro" id="IPR041500">
    <property type="entry name" value="RecC_C"/>
</dbReference>
<evidence type="ECO:0000256" key="3">
    <source>
        <dbReference type="ARBA" id="ARBA00022763"/>
    </source>
</evidence>
<accession>A0A7M2Y831</accession>
<dbReference type="Gene3D" id="3.40.50.300">
    <property type="entry name" value="P-loop containing nucleotide triphosphate hydrolases"/>
    <property type="match status" value="2"/>
</dbReference>
<dbReference type="SUPFAM" id="SSF52540">
    <property type="entry name" value="P-loop containing nucleoside triphosphate hydrolases"/>
    <property type="match status" value="2"/>
</dbReference>
<dbReference type="PANTHER" id="PTHR30591:SF1">
    <property type="entry name" value="RECBCD ENZYME SUBUNIT RECC"/>
    <property type="match status" value="1"/>
</dbReference>
<dbReference type="Gene3D" id="1.10.10.160">
    <property type="match status" value="1"/>
</dbReference>
<keyword evidence="2" id="KW-0547">Nucleotide-binding</keyword>
<evidence type="ECO:0000256" key="9">
    <source>
        <dbReference type="ARBA" id="ARBA00023204"/>
    </source>
</evidence>
<name>A0A7M2Y831_9FLAO</name>
<keyword evidence="4" id="KW-0378">Hydrolase</keyword>
<evidence type="ECO:0000256" key="1">
    <source>
        <dbReference type="ARBA" id="ARBA00022722"/>
    </source>
</evidence>
<feature type="domain" description="RecC C-terminal" evidence="10">
    <location>
        <begin position="740"/>
        <end position="947"/>
    </location>
</feature>
<dbReference type="GO" id="GO:0009338">
    <property type="term" value="C:exodeoxyribonuclease V complex"/>
    <property type="evidence" value="ECO:0007669"/>
    <property type="project" value="InterPro"/>
</dbReference>
<dbReference type="KEGG" id="kfa:Q73A0000_05030"/>
<dbReference type="PANTHER" id="PTHR30591">
    <property type="entry name" value="RECBCD ENZYME SUBUNIT RECC"/>
    <property type="match status" value="1"/>
</dbReference>
<sequence>MSIIQYTTTNNNDLAQQFAASIKKENSIFTPIFVGISNNETKEWLVEQVAEYNTISANFVFKKPLQCVEMIHQILGLGNSRKELLQSSQLNWIIFSILKKEQFTRQFPTIANYFSADDLKRFTLAEKIASLFSKYQEFDQNLINKLEDETGENNEEHIRWQSFIWKQLNQIASNNFSSLSKMYQEILAHLSGNLDHQKILTQKIPSLYFYGTVPYTTDFVNFLVELGKYIDIQIFRLDHDSDTYSCRLYETLSGFQKKQAPLFNGIITEKLPVSVSQAENTLLSSVQQELVGSNTVNYAFNETDDSIQITNNYSVYREVEALWNYLITQFDADKNLQQREVCVIIPSFEKYAPAIKAIFGNDHLKFDYSFFNTSYKIQDSPYKALLALYAMDEKEFTSKQVFGLLEYKYIREKFGFAEDLETIKRAIYLANIRHGIDGDIELETDMVSWRYGLKRLVYGGCIENTDELLTFADTEFYPVSEFEDGDFFEIIRLNHFVETLYDWVKLKEEKRSLFDWIKHLERTIENFINIEEQDPNVFNRQLDGLMKVRDLVSEDVPFAVIHYHLKKLFDNLEQSEKIGYGGIRFISPNPNIAVPAKIYCFLGMNGNEFPRLSRKLSFDLLSEEKEFSASGLDKNMFLNLILGAEEKLYISYIGQSVTDNSSIPPSTLIEELTDALKKWGIPKDTFIAKHPLHLFSTKYNQNDPRLIRFSNSTKEEIEKAAVSNFANLELEKDAEGNKIIPLHSLIRFIEDPIRHYYNRVLGIYYSDRTIDLEDCEPFALSHLENWSIKDDLLKKRLQINQDDETSVLEKKRRGKLPFRNFGIAPISENMKEVDSLLAKLPHWFSETVNRSVPINFVCNQYRIIGNIDGVYDDKYLFATVSTDKWKYRIRSLINFMVLTLFDTSKTQGSYIHKKDQSPLNKKEDFENNLIQLCELFERGSSELIHFTSDFIKITAKKMDTYLSATDLEEYFHSQLNAPEPSKVYASEYFTRELKNGFLDEEQAFDQFKTTYIEIIGIVESGLQE</sequence>
<dbReference type="PIRSF" id="PIRSF000980">
    <property type="entry name" value="RecC"/>
    <property type="match status" value="1"/>
</dbReference>
<protein>
    <recommendedName>
        <fullName evidence="10">RecC C-terminal domain-containing protein</fullName>
    </recommendedName>
</protein>
<dbReference type="Pfam" id="PF17946">
    <property type="entry name" value="RecC_C"/>
    <property type="match status" value="1"/>
</dbReference>
<dbReference type="GO" id="GO:0006310">
    <property type="term" value="P:DNA recombination"/>
    <property type="evidence" value="ECO:0007669"/>
    <property type="project" value="TreeGrafter"/>
</dbReference>
<evidence type="ECO:0000256" key="5">
    <source>
        <dbReference type="ARBA" id="ARBA00022806"/>
    </source>
</evidence>
<dbReference type="SUPFAM" id="SSF52980">
    <property type="entry name" value="Restriction endonuclease-like"/>
    <property type="match status" value="1"/>
</dbReference>
<dbReference type="EMBL" id="CP040442">
    <property type="protein sequence ID" value="QOW09775.1"/>
    <property type="molecule type" value="Genomic_DNA"/>
</dbReference>
<dbReference type="AlphaFoldDB" id="A0A7M2Y831"/>
<dbReference type="GO" id="GO:0006281">
    <property type="term" value="P:DNA repair"/>
    <property type="evidence" value="ECO:0007669"/>
    <property type="project" value="UniProtKB-KW"/>
</dbReference>
<dbReference type="Pfam" id="PF04257">
    <property type="entry name" value="Exonuc_V_gamma"/>
    <property type="match status" value="1"/>
</dbReference>
<evidence type="ECO:0000313" key="11">
    <source>
        <dbReference type="EMBL" id="QOW09775.1"/>
    </source>
</evidence>
<dbReference type="InterPro" id="IPR027417">
    <property type="entry name" value="P-loop_NTPase"/>
</dbReference>
<dbReference type="GO" id="GO:0008854">
    <property type="term" value="F:exodeoxyribonuclease V activity"/>
    <property type="evidence" value="ECO:0007669"/>
    <property type="project" value="InterPro"/>
</dbReference>
<proteinExistence type="predicted"/>
<keyword evidence="7" id="KW-0067">ATP-binding</keyword>
<keyword evidence="3" id="KW-0227">DNA damage</keyword>
<dbReference type="Proteomes" id="UP000594195">
    <property type="component" value="Chromosome"/>
</dbReference>
<dbReference type="InterPro" id="IPR006697">
    <property type="entry name" value="RecC"/>
</dbReference>
<evidence type="ECO:0000256" key="6">
    <source>
        <dbReference type="ARBA" id="ARBA00022839"/>
    </source>
</evidence>
<keyword evidence="6" id="KW-0269">Exonuclease</keyword>
<dbReference type="GO" id="GO:0004386">
    <property type="term" value="F:helicase activity"/>
    <property type="evidence" value="ECO:0007669"/>
    <property type="project" value="UniProtKB-KW"/>
</dbReference>
<dbReference type="InterPro" id="IPR011335">
    <property type="entry name" value="Restrct_endonuc-II-like"/>
</dbReference>
<keyword evidence="8" id="KW-0238">DNA-binding</keyword>
<keyword evidence="1" id="KW-0540">Nuclease</keyword>
<evidence type="ECO:0000256" key="4">
    <source>
        <dbReference type="ARBA" id="ARBA00022801"/>
    </source>
</evidence>
<evidence type="ECO:0000256" key="2">
    <source>
        <dbReference type="ARBA" id="ARBA00022741"/>
    </source>
</evidence>
<reference evidence="11 12" key="1">
    <citation type="submission" date="2019-05" db="EMBL/GenBank/DDBJ databases">
        <title>Chryseobacterium sp. isolated from King George Island, maritime Antarctica.</title>
        <authorList>
            <person name="Peng X."/>
        </authorList>
    </citation>
    <scope>NUCLEOTIDE SEQUENCE [LARGE SCALE GENOMIC DNA]</scope>
    <source>
        <strain evidence="11 12">7-3A</strain>
    </source>
</reference>
<evidence type="ECO:0000256" key="7">
    <source>
        <dbReference type="ARBA" id="ARBA00022840"/>
    </source>
</evidence>
<organism evidence="11 12">
    <name type="scientific">Kaistella flava</name>
    <name type="common">ex Peng et al. 2021</name>
    <dbReference type="NCBI Taxonomy" id="2038776"/>
    <lineage>
        <taxon>Bacteria</taxon>
        <taxon>Pseudomonadati</taxon>
        <taxon>Bacteroidota</taxon>
        <taxon>Flavobacteriia</taxon>
        <taxon>Flavobacteriales</taxon>
        <taxon>Weeksellaceae</taxon>
        <taxon>Chryseobacterium group</taxon>
        <taxon>Kaistella</taxon>
    </lineage>
</organism>
<dbReference type="Gene3D" id="1.10.10.990">
    <property type="match status" value="1"/>
</dbReference>
<evidence type="ECO:0000256" key="8">
    <source>
        <dbReference type="ARBA" id="ARBA00023125"/>
    </source>
</evidence>
<dbReference type="GO" id="GO:0003677">
    <property type="term" value="F:DNA binding"/>
    <property type="evidence" value="ECO:0007669"/>
    <property type="project" value="UniProtKB-KW"/>
</dbReference>
<evidence type="ECO:0000313" key="12">
    <source>
        <dbReference type="Proteomes" id="UP000594195"/>
    </source>
</evidence>
<keyword evidence="5" id="KW-0347">Helicase</keyword>
<keyword evidence="12" id="KW-1185">Reference proteome</keyword>
<gene>
    <name evidence="11" type="ORF">Q73A0000_05030</name>
</gene>
<dbReference type="RefSeq" id="WP_193812990.1">
    <property type="nucleotide sequence ID" value="NZ_CP040442.1"/>
</dbReference>